<dbReference type="CDD" id="cd04084">
    <property type="entry name" value="CBM6_xylanase-like"/>
    <property type="match status" value="1"/>
</dbReference>
<keyword evidence="2" id="KW-0858">Xylan degradation</keyword>
<accession>A0ABQ4IDH9</accession>
<organism evidence="8 9">
    <name type="scientific">Micromonospora gifhornensis</name>
    <dbReference type="NCBI Taxonomy" id="84594"/>
    <lineage>
        <taxon>Bacteria</taxon>
        <taxon>Bacillati</taxon>
        <taxon>Actinomycetota</taxon>
        <taxon>Actinomycetes</taxon>
        <taxon>Micromonosporales</taxon>
        <taxon>Micromonosporaceae</taxon>
        <taxon>Micromonospora</taxon>
    </lineage>
</organism>
<name>A0ABQ4IDH9_9ACTN</name>
<dbReference type="Gene3D" id="2.115.10.20">
    <property type="entry name" value="Glycosyl hydrolase domain, family 43"/>
    <property type="match status" value="1"/>
</dbReference>
<dbReference type="InterPro" id="IPR003305">
    <property type="entry name" value="CenC_carb-bd"/>
</dbReference>
<feature type="domain" description="CBM6" evidence="7">
    <location>
        <begin position="383"/>
        <end position="506"/>
    </location>
</feature>
<dbReference type="Gene3D" id="2.60.120.260">
    <property type="entry name" value="Galactose-binding domain-like"/>
    <property type="match status" value="2"/>
</dbReference>
<evidence type="ECO:0000313" key="8">
    <source>
        <dbReference type="EMBL" id="GIJ15973.1"/>
    </source>
</evidence>
<evidence type="ECO:0000256" key="4">
    <source>
        <dbReference type="ARBA" id="ARBA00022801"/>
    </source>
</evidence>
<dbReference type="InterPro" id="IPR005084">
    <property type="entry name" value="CBM6"/>
</dbReference>
<comment type="similarity">
    <text evidence="1">Belongs to the glycosyl hydrolase 43 family.</text>
</comment>
<dbReference type="InterPro" id="IPR006710">
    <property type="entry name" value="Glyco_hydro_43"/>
</dbReference>
<evidence type="ECO:0000259" key="7">
    <source>
        <dbReference type="PROSITE" id="PS51175"/>
    </source>
</evidence>
<sequence>MLALTFAVFGWLDRLSTSWSRPTPPRAAVPSRTGWASDLFHHPQESTMEPVPLRGRSVGRWLAWLAVPLMLVTFLAAPAKADNPFVQHVYTADPAPLVHDGRLYVYTGRDEDASTYFTMKEWRVFSTTDMSNWTDHGVPMSLSTFAWADANAWAGHVVARNGQFYWYVPVRQRSNGQMVIGVGVSSSPTGPFRDALGRPLVGNGEIDPHAFIDDNGQAYLYWGNPNLWYVRLNQDMISFSGSPTQIPLTTAGFGTRTGNSSRPTLYEEGPWVYKRNGVYYNVFAAECCSEFIGYSTAPGPTGPWTYRGTVMPRQGASFTNHPGIIDYAGNSYFFYHNGALPGGSGYTRSVAVERFSYNADGSIPVMNMTTAGAPQIGTLNPYVTQEAETINWGNGIETEASSEGGVNVGFIENGDWIRVRGVAFGTGASSFTARVASATSGGTIELRLDSATGPLVGSCAVAGTGGWQNWANTSCTVSGATGTRDLYLRFTGGSGYLFNLNNWRFTAGSGSGGNLLANGTMENGTTGWSVFGSGTLSSATTVVRSGSRSLLHSGRTGSWNGPSQDVTSALTNGRTYTTTLWVRSQSGTPSVRPTLAVTANGATSYVQLTPAATVNANGWTQLTGTATVSWSGTLSNARFYVETASGTDSFYLDDVSLQ</sequence>
<keyword evidence="6" id="KW-0326">Glycosidase</keyword>
<dbReference type="PANTHER" id="PTHR43772:SF2">
    <property type="entry name" value="PUTATIVE (AFU_ORTHOLOGUE AFUA_2G04480)-RELATED"/>
    <property type="match status" value="1"/>
</dbReference>
<keyword evidence="2" id="KW-0624">Polysaccharide degradation</keyword>
<keyword evidence="9" id="KW-1185">Reference proteome</keyword>
<dbReference type="Proteomes" id="UP000647860">
    <property type="component" value="Unassembled WGS sequence"/>
</dbReference>
<evidence type="ECO:0000313" key="9">
    <source>
        <dbReference type="Proteomes" id="UP000647860"/>
    </source>
</evidence>
<dbReference type="SMART" id="SM00606">
    <property type="entry name" value="CBD_IV"/>
    <property type="match status" value="1"/>
</dbReference>
<dbReference type="SUPFAM" id="SSF75005">
    <property type="entry name" value="Arabinanase/levansucrase/invertase"/>
    <property type="match status" value="1"/>
</dbReference>
<gene>
    <name evidence="8" type="ORF">Vgi01_26570</name>
</gene>
<evidence type="ECO:0000256" key="6">
    <source>
        <dbReference type="ARBA" id="ARBA00023295"/>
    </source>
</evidence>
<dbReference type="InterPro" id="IPR008979">
    <property type="entry name" value="Galactose-bd-like_sf"/>
</dbReference>
<keyword evidence="5" id="KW-0119">Carbohydrate metabolism</keyword>
<evidence type="ECO:0000256" key="3">
    <source>
        <dbReference type="ARBA" id="ARBA00022729"/>
    </source>
</evidence>
<dbReference type="CDD" id="cd18618">
    <property type="entry name" value="GH43_Xsa43E-like"/>
    <property type="match status" value="1"/>
</dbReference>
<dbReference type="EMBL" id="BOPA01000018">
    <property type="protein sequence ID" value="GIJ15973.1"/>
    <property type="molecule type" value="Genomic_DNA"/>
</dbReference>
<protein>
    <recommendedName>
        <fullName evidence="7">CBM6 domain-containing protein</fullName>
    </recommendedName>
</protein>
<keyword evidence="4" id="KW-0378">Hydrolase</keyword>
<dbReference type="Pfam" id="PF03422">
    <property type="entry name" value="CBM_6"/>
    <property type="match status" value="1"/>
</dbReference>
<dbReference type="PROSITE" id="PS51175">
    <property type="entry name" value="CBM6"/>
    <property type="match status" value="1"/>
</dbReference>
<dbReference type="Pfam" id="PF04616">
    <property type="entry name" value="Glyco_hydro_43"/>
    <property type="match status" value="1"/>
</dbReference>
<dbReference type="Pfam" id="PF02018">
    <property type="entry name" value="CBM_4_9"/>
    <property type="match status" value="1"/>
</dbReference>
<dbReference type="PANTHER" id="PTHR43772">
    <property type="entry name" value="ENDO-1,4-BETA-XYLANASE"/>
    <property type="match status" value="1"/>
</dbReference>
<evidence type="ECO:0000256" key="5">
    <source>
        <dbReference type="ARBA" id="ARBA00023277"/>
    </source>
</evidence>
<dbReference type="InterPro" id="IPR052176">
    <property type="entry name" value="Glycosyl_Hydrlase_43_Enz"/>
</dbReference>
<evidence type="ECO:0000256" key="1">
    <source>
        <dbReference type="ARBA" id="ARBA00009865"/>
    </source>
</evidence>
<proteinExistence type="inferred from homology"/>
<dbReference type="InterPro" id="IPR006584">
    <property type="entry name" value="Cellulose-bd_IV"/>
</dbReference>
<evidence type="ECO:0000256" key="2">
    <source>
        <dbReference type="ARBA" id="ARBA00022651"/>
    </source>
</evidence>
<reference evidence="8 9" key="1">
    <citation type="submission" date="2021-01" db="EMBL/GenBank/DDBJ databases">
        <title>Whole genome shotgun sequence of Verrucosispora gifhornensis NBRC 16317.</title>
        <authorList>
            <person name="Komaki H."/>
            <person name="Tamura T."/>
        </authorList>
    </citation>
    <scope>NUCLEOTIDE SEQUENCE [LARGE SCALE GENOMIC DNA]</scope>
    <source>
        <strain evidence="8 9">NBRC 16317</strain>
    </source>
</reference>
<comment type="caution">
    <text evidence="8">The sequence shown here is derived from an EMBL/GenBank/DDBJ whole genome shotgun (WGS) entry which is preliminary data.</text>
</comment>
<dbReference type="SUPFAM" id="SSF49785">
    <property type="entry name" value="Galactose-binding domain-like"/>
    <property type="match status" value="2"/>
</dbReference>
<dbReference type="InterPro" id="IPR023296">
    <property type="entry name" value="Glyco_hydro_beta-prop_sf"/>
</dbReference>
<keyword evidence="3" id="KW-0732">Signal</keyword>